<dbReference type="RefSeq" id="XP_022473429.1">
    <property type="nucleotide sequence ID" value="XM_022620117.1"/>
</dbReference>
<dbReference type="OrthoDB" id="4816680at2759"/>
<organism evidence="2 3">
    <name type="scientific">Colletotrichum orchidophilum</name>
    <dbReference type="NCBI Taxonomy" id="1209926"/>
    <lineage>
        <taxon>Eukaryota</taxon>
        <taxon>Fungi</taxon>
        <taxon>Dikarya</taxon>
        <taxon>Ascomycota</taxon>
        <taxon>Pezizomycotina</taxon>
        <taxon>Sordariomycetes</taxon>
        <taxon>Hypocreomycetidae</taxon>
        <taxon>Glomerellales</taxon>
        <taxon>Glomerellaceae</taxon>
        <taxon>Colletotrichum</taxon>
    </lineage>
</organism>
<protein>
    <recommendedName>
        <fullName evidence="4">Apple domain-containing protein</fullName>
    </recommendedName>
</protein>
<dbReference type="GeneID" id="34561627"/>
<reference evidence="2 3" key="1">
    <citation type="submission" date="2016-09" db="EMBL/GenBank/DDBJ databases">
        <authorList>
            <person name="Capua I."/>
            <person name="De Benedictis P."/>
            <person name="Joannis T."/>
            <person name="Lombin L.H."/>
            <person name="Cattoli G."/>
        </authorList>
    </citation>
    <scope>NUCLEOTIDE SEQUENCE [LARGE SCALE GENOMIC DNA]</scope>
    <source>
        <strain evidence="2 3">IMI 309357</strain>
    </source>
</reference>
<accession>A0A1G4B4C0</accession>
<gene>
    <name evidence="2" type="ORF">CORC01_08487</name>
</gene>
<evidence type="ECO:0000313" key="2">
    <source>
        <dbReference type="EMBL" id="OHE96269.1"/>
    </source>
</evidence>
<evidence type="ECO:0008006" key="4">
    <source>
        <dbReference type="Google" id="ProtNLM"/>
    </source>
</evidence>
<dbReference type="EMBL" id="MJBS01000072">
    <property type="protein sequence ID" value="OHE96269.1"/>
    <property type="molecule type" value="Genomic_DNA"/>
</dbReference>
<keyword evidence="1" id="KW-0732">Signal</keyword>
<dbReference type="Proteomes" id="UP000176998">
    <property type="component" value="Unassembled WGS sequence"/>
</dbReference>
<sequence>MQWKLIYWIFPLACGATQPAADIAIQPPVPILSKNMPVWTSITPPAPTPTDASRFLRIPLSRGHARCWYDRYVDAHHMLKREKYKALPSSVNECQDLCRKPLSDGSTCRYAVYIKGGPRAAEDVCLLDSEPFDEVQWNWHGPHDTWICVGSEKMKGES</sequence>
<proteinExistence type="predicted"/>
<name>A0A1G4B4C0_9PEZI</name>
<feature type="chain" id="PRO_5012633596" description="Apple domain-containing protein" evidence="1">
    <location>
        <begin position="16"/>
        <end position="158"/>
    </location>
</feature>
<evidence type="ECO:0000256" key="1">
    <source>
        <dbReference type="SAM" id="SignalP"/>
    </source>
</evidence>
<evidence type="ECO:0000313" key="3">
    <source>
        <dbReference type="Proteomes" id="UP000176998"/>
    </source>
</evidence>
<feature type="signal peptide" evidence="1">
    <location>
        <begin position="1"/>
        <end position="15"/>
    </location>
</feature>
<comment type="caution">
    <text evidence="2">The sequence shown here is derived from an EMBL/GenBank/DDBJ whole genome shotgun (WGS) entry which is preliminary data.</text>
</comment>
<dbReference type="AlphaFoldDB" id="A0A1G4B4C0"/>
<keyword evidence="3" id="KW-1185">Reference proteome</keyword>